<dbReference type="HAMAP" id="MF_00456">
    <property type="entry name" value="ProB"/>
    <property type="match status" value="1"/>
</dbReference>
<keyword evidence="4 8" id="KW-0808">Transferase</keyword>
<dbReference type="InterPro" id="IPR019797">
    <property type="entry name" value="Glutamate_5-kinase_CS"/>
</dbReference>
<name>A0A1I3XHY1_9LACT</name>
<feature type="binding site" evidence="8">
    <location>
        <position position="161"/>
    </location>
    <ligand>
        <name>substrate</name>
    </ligand>
</feature>
<evidence type="ECO:0000256" key="4">
    <source>
        <dbReference type="ARBA" id="ARBA00022679"/>
    </source>
</evidence>
<dbReference type="AlphaFoldDB" id="A0A1I3XHY1"/>
<evidence type="ECO:0000313" key="11">
    <source>
        <dbReference type="Proteomes" id="UP000199589"/>
    </source>
</evidence>
<dbReference type="CDD" id="cd04242">
    <property type="entry name" value="AAK_G5K_ProB"/>
    <property type="match status" value="1"/>
</dbReference>
<dbReference type="OrthoDB" id="9804434at2"/>
<dbReference type="STRING" id="258723.GCA_900169305_01755"/>
<keyword evidence="1 8" id="KW-0963">Cytoplasm</keyword>
<keyword evidence="3 8" id="KW-0641">Proline biosynthesis</keyword>
<comment type="function">
    <text evidence="8">Catalyzes the transfer of a phosphate group to glutamate to form L-glutamate 5-phosphate.</text>
</comment>
<evidence type="ECO:0000256" key="7">
    <source>
        <dbReference type="ARBA" id="ARBA00022840"/>
    </source>
</evidence>
<dbReference type="InterPro" id="IPR036393">
    <property type="entry name" value="AceGlu_kinase-like_sf"/>
</dbReference>
<protein>
    <recommendedName>
        <fullName evidence="8">Glutamate 5-kinase</fullName>
        <ecNumber evidence="8">2.7.2.11</ecNumber>
    </recommendedName>
    <alternativeName>
        <fullName evidence="8">Gamma-glutamyl kinase</fullName>
        <shortName evidence="8">GK</shortName>
    </alternativeName>
</protein>
<evidence type="ECO:0000256" key="3">
    <source>
        <dbReference type="ARBA" id="ARBA00022650"/>
    </source>
</evidence>
<comment type="catalytic activity">
    <reaction evidence="8">
        <text>L-glutamate + ATP = L-glutamyl 5-phosphate + ADP</text>
        <dbReference type="Rhea" id="RHEA:14877"/>
        <dbReference type="ChEBI" id="CHEBI:29985"/>
        <dbReference type="ChEBI" id="CHEBI:30616"/>
        <dbReference type="ChEBI" id="CHEBI:58274"/>
        <dbReference type="ChEBI" id="CHEBI:456216"/>
        <dbReference type="EC" id="2.7.2.11"/>
    </reaction>
</comment>
<dbReference type="InterPro" id="IPR041739">
    <property type="entry name" value="G5K_ProB"/>
</dbReference>
<dbReference type="EC" id="2.7.2.11" evidence="8"/>
<evidence type="ECO:0000256" key="6">
    <source>
        <dbReference type="ARBA" id="ARBA00022777"/>
    </source>
</evidence>
<dbReference type="UniPathway" id="UPA00098">
    <property type="reaction ID" value="UER00359"/>
</dbReference>
<dbReference type="GO" id="GO:0004349">
    <property type="term" value="F:glutamate 5-kinase activity"/>
    <property type="evidence" value="ECO:0007669"/>
    <property type="project" value="UniProtKB-UniRule"/>
</dbReference>
<dbReference type="NCBIfam" id="TIGR01027">
    <property type="entry name" value="proB"/>
    <property type="match status" value="1"/>
</dbReference>
<keyword evidence="6 8" id="KW-0418">Kinase</keyword>
<feature type="binding site" evidence="8">
    <location>
        <position position="18"/>
    </location>
    <ligand>
        <name>ATP</name>
        <dbReference type="ChEBI" id="CHEBI:30616"/>
    </ligand>
</feature>
<dbReference type="InterPro" id="IPR001057">
    <property type="entry name" value="Glu/AcGlu_kinase"/>
</dbReference>
<dbReference type="InterPro" id="IPR011529">
    <property type="entry name" value="Glu_5kinase"/>
</dbReference>
<feature type="binding site" evidence="8">
    <location>
        <position position="58"/>
    </location>
    <ligand>
        <name>substrate</name>
    </ligand>
</feature>
<evidence type="ECO:0000256" key="1">
    <source>
        <dbReference type="ARBA" id="ARBA00022490"/>
    </source>
</evidence>
<evidence type="ECO:0000259" key="9">
    <source>
        <dbReference type="Pfam" id="PF00696"/>
    </source>
</evidence>
<accession>A0A1I3XHY1</accession>
<evidence type="ECO:0000256" key="5">
    <source>
        <dbReference type="ARBA" id="ARBA00022741"/>
    </source>
</evidence>
<proteinExistence type="inferred from homology"/>
<feature type="binding site" evidence="8">
    <location>
        <begin position="181"/>
        <end position="182"/>
    </location>
    <ligand>
        <name>ATP</name>
        <dbReference type="ChEBI" id="CHEBI:30616"/>
    </ligand>
</feature>
<dbReference type="SUPFAM" id="SSF53633">
    <property type="entry name" value="Carbamate kinase-like"/>
    <property type="match status" value="1"/>
</dbReference>
<dbReference type="EMBL" id="FOSJ01000014">
    <property type="protein sequence ID" value="SFK18676.1"/>
    <property type="molecule type" value="Genomic_DNA"/>
</dbReference>
<dbReference type="PANTHER" id="PTHR43654">
    <property type="entry name" value="GLUTAMATE 5-KINASE"/>
    <property type="match status" value="1"/>
</dbReference>
<evidence type="ECO:0000256" key="8">
    <source>
        <dbReference type="HAMAP-Rule" id="MF_00456"/>
    </source>
</evidence>
<comment type="subcellular location">
    <subcellularLocation>
        <location evidence="8">Cytoplasm</location>
    </subcellularLocation>
</comment>
<dbReference type="PIRSF" id="PIRSF000729">
    <property type="entry name" value="GK"/>
    <property type="match status" value="1"/>
</dbReference>
<keyword evidence="5 8" id="KW-0547">Nucleotide-binding</keyword>
<feature type="binding site" evidence="8">
    <location>
        <position position="145"/>
    </location>
    <ligand>
        <name>substrate</name>
    </ligand>
</feature>
<organism evidence="10 11">
    <name type="scientific">Marinilactibacillus piezotolerans</name>
    <dbReference type="NCBI Taxonomy" id="258723"/>
    <lineage>
        <taxon>Bacteria</taxon>
        <taxon>Bacillati</taxon>
        <taxon>Bacillota</taxon>
        <taxon>Bacilli</taxon>
        <taxon>Lactobacillales</taxon>
        <taxon>Carnobacteriaceae</taxon>
        <taxon>Marinilactibacillus</taxon>
    </lineage>
</organism>
<reference evidence="11" key="1">
    <citation type="submission" date="2016-10" db="EMBL/GenBank/DDBJ databases">
        <authorList>
            <person name="Varghese N."/>
            <person name="Submissions S."/>
        </authorList>
    </citation>
    <scope>NUCLEOTIDE SEQUENCE [LARGE SCALE GENOMIC DNA]</scope>
    <source>
        <strain evidence="11">DSM 16108</strain>
    </source>
</reference>
<dbReference type="Pfam" id="PF00696">
    <property type="entry name" value="AA_kinase"/>
    <property type="match status" value="1"/>
</dbReference>
<keyword evidence="7 8" id="KW-0067">ATP-binding</keyword>
<dbReference type="GO" id="GO:0005524">
    <property type="term" value="F:ATP binding"/>
    <property type="evidence" value="ECO:0007669"/>
    <property type="project" value="UniProtKB-KW"/>
</dbReference>
<evidence type="ECO:0000256" key="2">
    <source>
        <dbReference type="ARBA" id="ARBA00022605"/>
    </source>
</evidence>
<dbReference type="GO" id="GO:0005829">
    <property type="term" value="C:cytosol"/>
    <property type="evidence" value="ECO:0007669"/>
    <property type="project" value="TreeGrafter"/>
</dbReference>
<dbReference type="PANTHER" id="PTHR43654:SF1">
    <property type="entry name" value="ISOPENTENYL PHOSPHATE KINASE"/>
    <property type="match status" value="1"/>
</dbReference>
<dbReference type="Gene3D" id="3.40.1160.10">
    <property type="entry name" value="Acetylglutamate kinase-like"/>
    <property type="match status" value="1"/>
</dbReference>
<dbReference type="GO" id="GO:0055129">
    <property type="term" value="P:L-proline biosynthetic process"/>
    <property type="evidence" value="ECO:0007669"/>
    <property type="project" value="UniProtKB-UniRule"/>
</dbReference>
<sequence>MSTSIRHSLTQSNRIVVKVGTSTIMYPNGSINLQRLEKLAFVLSDLKNQGKQVILVSSGAIGVGLSRMNLTERPVTIPEQQAIAAIGQTELMNLYSQFFYHYGHQIGQVLLTKDVIDFPVSRKNTANTFEQLLIKNVIPIVNENDTVSVEELDHLTRFGDNDTLSAIVLEITDADLLILLSDIDGFYDKNPMNHEDALLFDTIHEITDATYALANDSGSRFGTGGMTTKLNAAQQVLEEQKQMVLANGEDPTILFRILAGEQIGTLFIPTQKGGPLL</sequence>
<comment type="similarity">
    <text evidence="8">Belongs to the glutamate 5-kinase family.</text>
</comment>
<evidence type="ECO:0000313" key="10">
    <source>
        <dbReference type="EMBL" id="SFK18676.1"/>
    </source>
</evidence>
<dbReference type="Proteomes" id="UP000199589">
    <property type="component" value="Unassembled WGS sequence"/>
</dbReference>
<feature type="domain" description="Aspartate/glutamate/uridylate kinase" evidence="9">
    <location>
        <begin position="13"/>
        <end position="246"/>
    </location>
</feature>
<keyword evidence="11" id="KW-1185">Reference proteome</keyword>
<feature type="binding site" evidence="8">
    <location>
        <begin position="223"/>
        <end position="229"/>
    </location>
    <ligand>
        <name>ATP</name>
        <dbReference type="ChEBI" id="CHEBI:30616"/>
    </ligand>
</feature>
<comment type="pathway">
    <text evidence="8">Amino-acid biosynthesis; L-proline biosynthesis; L-glutamate 5-semialdehyde from L-glutamate: step 1/2.</text>
</comment>
<dbReference type="FunFam" id="3.40.1160.10:FF:000018">
    <property type="entry name" value="Glutamate 5-kinase"/>
    <property type="match status" value="1"/>
</dbReference>
<keyword evidence="2 8" id="KW-0028">Amino-acid biosynthesis</keyword>
<dbReference type="InterPro" id="IPR001048">
    <property type="entry name" value="Asp/Glu/Uridylate_kinase"/>
</dbReference>
<dbReference type="PRINTS" id="PR00474">
    <property type="entry name" value="GLU5KINASE"/>
</dbReference>
<dbReference type="PROSITE" id="PS00902">
    <property type="entry name" value="GLUTAMATE_5_KINASE"/>
    <property type="match status" value="1"/>
</dbReference>
<gene>
    <name evidence="8" type="primary">proB</name>
    <name evidence="10" type="ORF">SAMN04488569_101432</name>
</gene>
<dbReference type="InterPro" id="IPR005715">
    <property type="entry name" value="Glu_5kinase/COase_Synthase"/>
</dbReference>